<keyword evidence="2" id="KW-0378">Hydrolase</keyword>
<proteinExistence type="predicted"/>
<dbReference type="PANTHER" id="PTHR30408">
    <property type="entry name" value="TYPE-1 RESTRICTION ENZYME ECOKI SPECIFICITY PROTEIN"/>
    <property type="match status" value="1"/>
</dbReference>
<keyword evidence="2" id="KW-0540">Nuclease</keyword>
<protein>
    <submittedName>
        <fullName evidence="2">Restriction endonuclease subunit S</fullName>
    </submittedName>
</protein>
<comment type="caution">
    <text evidence="2">The sequence shown here is derived from an EMBL/GenBank/DDBJ whole genome shotgun (WGS) entry which is preliminary data.</text>
</comment>
<gene>
    <name evidence="2" type="ORF">KZY68_10660</name>
</gene>
<evidence type="ECO:0000313" key="3">
    <source>
        <dbReference type="Proteomes" id="UP001196873"/>
    </source>
</evidence>
<feature type="domain" description="Type I restriction modification DNA specificity" evidence="1">
    <location>
        <begin position="57"/>
        <end position="216"/>
    </location>
</feature>
<dbReference type="InterPro" id="IPR052021">
    <property type="entry name" value="Type-I_RS_S_subunit"/>
</dbReference>
<dbReference type="CDD" id="cd17262">
    <property type="entry name" value="RMtype1_S_Aco12261I-TRD2-CR2"/>
    <property type="match status" value="1"/>
</dbReference>
<dbReference type="AlphaFoldDB" id="A0AAW4NUB5"/>
<name>A0AAW4NUB5_9BACT</name>
<evidence type="ECO:0000313" key="2">
    <source>
        <dbReference type="EMBL" id="MBW4866448.1"/>
    </source>
</evidence>
<sequence length="243" mass="28326">MQIAYHTYSSYQSLFHKNRRKNDNLEQQAQALFKSWFVDFEPFKDGKLVDSELGMIPEGWRVGNLLDIAKLYDAKRKPLSSRERENMKKIYPYYGATSIMDYVDKYIFDGTYLLMGEDGSVMDDKGYPYLQYVFGKFWSNNHAHVMQGKNNFSTEMLHCLLLKKNISPIVTGAVQAKISQANMRKILITQPPHEITIIFSSHIKPIYEIRKKNELENQRLSILRDTLLPKLMSGKLKINDINN</sequence>
<keyword evidence="2" id="KW-0255">Endonuclease</keyword>
<organism evidence="2 3">
    <name type="scientific">Segatella salivae</name>
    <dbReference type="NCBI Taxonomy" id="228604"/>
    <lineage>
        <taxon>Bacteria</taxon>
        <taxon>Pseudomonadati</taxon>
        <taxon>Bacteroidota</taxon>
        <taxon>Bacteroidia</taxon>
        <taxon>Bacteroidales</taxon>
        <taxon>Prevotellaceae</taxon>
        <taxon>Segatella</taxon>
    </lineage>
</organism>
<dbReference type="PANTHER" id="PTHR30408:SF13">
    <property type="entry name" value="TYPE I RESTRICTION ENZYME HINDI SPECIFICITY SUBUNIT"/>
    <property type="match status" value="1"/>
</dbReference>
<dbReference type="Pfam" id="PF01420">
    <property type="entry name" value="Methylase_S"/>
    <property type="match status" value="1"/>
</dbReference>
<dbReference type="GO" id="GO:0004519">
    <property type="term" value="F:endonuclease activity"/>
    <property type="evidence" value="ECO:0007669"/>
    <property type="project" value="UniProtKB-KW"/>
</dbReference>
<dbReference type="EMBL" id="JAHXRF010000017">
    <property type="protein sequence ID" value="MBW4866448.1"/>
    <property type="molecule type" value="Genomic_DNA"/>
</dbReference>
<dbReference type="GO" id="GO:0003677">
    <property type="term" value="F:DNA binding"/>
    <property type="evidence" value="ECO:0007669"/>
    <property type="project" value="InterPro"/>
</dbReference>
<reference evidence="2" key="1">
    <citation type="submission" date="2021-07" db="EMBL/GenBank/DDBJ databases">
        <title>Genomic diversity and antimicrobial resistance of Prevotella spp. isolated from chronic lung disease airways.</title>
        <authorList>
            <person name="Webb K.A."/>
            <person name="Olagoke O.S."/>
            <person name="Baird T."/>
            <person name="Neill J."/>
            <person name="Pham A."/>
            <person name="Wells T.J."/>
            <person name="Ramsay K.A."/>
            <person name="Bell S.C."/>
            <person name="Sarovich D.S."/>
            <person name="Price E.P."/>
        </authorList>
    </citation>
    <scope>NUCLEOTIDE SEQUENCE</scope>
    <source>
        <strain evidence="2">SCHI0047.S.3</strain>
    </source>
</reference>
<evidence type="ECO:0000259" key="1">
    <source>
        <dbReference type="Pfam" id="PF01420"/>
    </source>
</evidence>
<dbReference type="RefSeq" id="WP_219428034.1">
    <property type="nucleotide sequence ID" value="NZ_JAHXRD010000016.1"/>
</dbReference>
<dbReference type="Proteomes" id="UP001196873">
    <property type="component" value="Unassembled WGS sequence"/>
</dbReference>
<dbReference type="InterPro" id="IPR000055">
    <property type="entry name" value="Restrct_endonuc_typeI_TRD"/>
</dbReference>
<accession>A0AAW4NUB5</accession>